<evidence type="ECO:0000256" key="1">
    <source>
        <dbReference type="ARBA" id="ARBA00004141"/>
    </source>
</evidence>
<dbReference type="EMBL" id="UINC01003600">
    <property type="protein sequence ID" value="SVA07710.1"/>
    <property type="molecule type" value="Genomic_DNA"/>
</dbReference>
<feature type="transmembrane region" description="Helical" evidence="5">
    <location>
        <begin position="7"/>
        <end position="24"/>
    </location>
</feature>
<evidence type="ECO:0000256" key="5">
    <source>
        <dbReference type="SAM" id="Phobius"/>
    </source>
</evidence>
<gene>
    <name evidence="7" type="ORF">METZ01_LOCUS60564</name>
</gene>
<dbReference type="PROSITE" id="PS51257">
    <property type="entry name" value="PROKAR_LIPOPROTEIN"/>
    <property type="match status" value="1"/>
</dbReference>
<feature type="transmembrane region" description="Helical" evidence="5">
    <location>
        <begin position="126"/>
        <end position="159"/>
    </location>
</feature>
<feature type="transmembrane region" description="Helical" evidence="5">
    <location>
        <begin position="165"/>
        <end position="184"/>
    </location>
</feature>
<dbReference type="InterPro" id="IPR051533">
    <property type="entry name" value="WaaL-like"/>
</dbReference>
<dbReference type="PANTHER" id="PTHR37422:SF13">
    <property type="entry name" value="LIPOPOLYSACCHARIDE BIOSYNTHESIS PROTEIN PA4999-RELATED"/>
    <property type="match status" value="1"/>
</dbReference>
<proteinExistence type="predicted"/>
<evidence type="ECO:0000259" key="6">
    <source>
        <dbReference type="Pfam" id="PF04932"/>
    </source>
</evidence>
<accession>A0A381SUM3</accession>
<feature type="transmembrane region" description="Helical" evidence="5">
    <location>
        <begin position="258"/>
        <end position="281"/>
    </location>
</feature>
<dbReference type="PANTHER" id="PTHR37422">
    <property type="entry name" value="TEICHURONIC ACID BIOSYNTHESIS PROTEIN TUAE"/>
    <property type="match status" value="1"/>
</dbReference>
<reference evidence="7" key="1">
    <citation type="submission" date="2018-05" db="EMBL/GenBank/DDBJ databases">
        <authorList>
            <person name="Lanie J.A."/>
            <person name="Ng W.-L."/>
            <person name="Kazmierczak K.M."/>
            <person name="Andrzejewski T.M."/>
            <person name="Davidsen T.M."/>
            <person name="Wayne K.J."/>
            <person name="Tettelin H."/>
            <person name="Glass J.I."/>
            <person name="Rusch D."/>
            <person name="Podicherti R."/>
            <person name="Tsui H.-C.T."/>
            <person name="Winkler M.E."/>
        </authorList>
    </citation>
    <scope>NUCLEOTIDE SEQUENCE</scope>
</reference>
<dbReference type="AlphaFoldDB" id="A0A381SUM3"/>
<dbReference type="Pfam" id="PF04932">
    <property type="entry name" value="Wzy_C"/>
    <property type="match status" value="1"/>
</dbReference>
<keyword evidence="3 5" id="KW-1133">Transmembrane helix</keyword>
<sequence length="345" mass="38903">MIDTPKKNDYVMIGFVLLSCFSLITSLNRFGTIVEIIQIFQLIFLYYMLKSIITNDRDIKYFMIATIIFGLIDSIYIFSTVLEHGIGGRHIGILEKTPDEIPYALVFLYLLFLSEKNMFIKGIKLGLLLILTVALFLTMGRGLLIITGVMFVISTIIYLGSRKKYINIVIMFTAAAIISIFLISSSQGASKRYGSIVKGGEHIDLRLYNYYSSIMIMKKYPFTGVGLGNDYEYLKANLPDFSPELVRKWGGDTPHNELLHFGIQSGVLGMVFAIFFYFSLIRRSYKILIQKKLQSQTLAIGLFSFSIGIFLWSLANDVILAGYGSLAILITAFTDKIYGSNEASY</sequence>
<evidence type="ECO:0000256" key="4">
    <source>
        <dbReference type="ARBA" id="ARBA00023136"/>
    </source>
</evidence>
<organism evidence="7">
    <name type="scientific">marine metagenome</name>
    <dbReference type="NCBI Taxonomy" id="408172"/>
    <lineage>
        <taxon>unclassified sequences</taxon>
        <taxon>metagenomes</taxon>
        <taxon>ecological metagenomes</taxon>
    </lineage>
</organism>
<evidence type="ECO:0000256" key="2">
    <source>
        <dbReference type="ARBA" id="ARBA00022692"/>
    </source>
</evidence>
<comment type="subcellular location">
    <subcellularLocation>
        <location evidence="1">Membrane</location>
        <topology evidence="1">Multi-pass membrane protein</topology>
    </subcellularLocation>
</comment>
<feature type="transmembrane region" description="Helical" evidence="5">
    <location>
        <begin position="61"/>
        <end position="81"/>
    </location>
</feature>
<keyword evidence="2 5" id="KW-0812">Transmembrane</keyword>
<dbReference type="InterPro" id="IPR007016">
    <property type="entry name" value="O-antigen_ligase-rel_domated"/>
</dbReference>
<name>A0A381SUM3_9ZZZZ</name>
<keyword evidence="4 5" id="KW-0472">Membrane</keyword>
<dbReference type="GO" id="GO:0016020">
    <property type="term" value="C:membrane"/>
    <property type="evidence" value="ECO:0007669"/>
    <property type="project" value="UniProtKB-SubCell"/>
</dbReference>
<feature type="transmembrane region" description="Helical" evidence="5">
    <location>
        <begin position="101"/>
        <end position="119"/>
    </location>
</feature>
<evidence type="ECO:0000313" key="7">
    <source>
        <dbReference type="EMBL" id="SVA07710.1"/>
    </source>
</evidence>
<evidence type="ECO:0000256" key="3">
    <source>
        <dbReference type="ARBA" id="ARBA00022989"/>
    </source>
</evidence>
<feature type="domain" description="O-antigen ligase-related" evidence="6">
    <location>
        <begin position="127"/>
        <end position="273"/>
    </location>
</feature>
<feature type="transmembrane region" description="Helical" evidence="5">
    <location>
        <begin position="293"/>
        <end position="312"/>
    </location>
</feature>
<protein>
    <recommendedName>
        <fullName evidence="6">O-antigen ligase-related domain-containing protein</fullName>
    </recommendedName>
</protein>